<accession>A0ABU9VMD4</accession>
<evidence type="ECO:0000256" key="7">
    <source>
        <dbReference type="ARBA" id="ARBA00022989"/>
    </source>
</evidence>
<dbReference type="InterPro" id="IPR018212">
    <property type="entry name" value="Na/solute_symporter_CS"/>
</dbReference>
<evidence type="ECO:0000256" key="13">
    <source>
        <dbReference type="RuleBase" id="RU362091"/>
    </source>
</evidence>
<evidence type="ECO:0000256" key="4">
    <source>
        <dbReference type="ARBA" id="ARBA00022475"/>
    </source>
</evidence>
<feature type="transmembrane region" description="Helical" evidence="14">
    <location>
        <begin position="365"/>
        <end position="388"/>
    </location>
</feature>
<dbReference type="InterPro" id="IPR001734">
    <property type="entry name" value="Na/solute_symporter"/>
</dbReference>
<evidence type="ECO:0000256" key="9">
    <source>
        <dbReference type="ARBA" id="ARBA00023065"/>
    </source>
</evidence>
<dbReference type="PANTHER" id="PTHR48086">
    <property type="entry name" value="SODIUM/PROLINE SYMPORTER-RELATED"/>
    <property type="match status" value="1"/>
</dbReference>
<keyword evidence="4 14" id="KW-1003">Cell membrane</keyword>
<dbReference type="PANTHER" id="PTHR48086:SF3">
    <property type="entry name" value="SODIUM_PROLINE SYMPORTER"/>
    <property type="match status" value="1"/>
</dbReference>
<dbReference type="Gene3D" id="1.20.1730.10">
    <property type="entry name" value="Sodium/glucose cotransporter"/>
    <property type="match status" value="1"/>
</dbReference>
<evidence type="ECO:0000256" key="8">
    <source>
        <dbReference type="ARBA" id="ARBA00023053"/>
    </source>
</evidence>
<keyword evidence="7 14" id="KW-1133">Transmembrane helix</keyword>
<dbReference type="Proteomes" id="UP001418796">
    <property type="component" value="Unassembled WGS sequence"/>
</dbReference>
<keyword evidence="3 14" id="KW-0813">Transport</keyword>
<comment type="function">
    <text evidence="14">Catalyzes the sodium-dependent uptake of extracellular L-proline.</text>
</comment>
<dbReference type="Pfam" id="PF00474">
    <property type="entry name" value="SSF"/>
    <property type="match status" value="1"/>
</dbReference>
<feature type="transmembrane region" description="Helical" evidence="14">
    <location>
        <begin position="156"/>
        <end position="179"/>
    </location>
</feature>
<evidence type="ECO:0000313" key="16">
    <source>
        <dbReference type="Proteomes" id="UP001418796"/>
    </source>
</evidence>
<feature type="transmembrane region" description="Helical" evidence="14">
    <location>
        <begin position="394"/>
        <end position="415"/>
    </location>
</feature>
<feature type="transmembrane region" description="Helical" evidence="14">
    <location>
        <begin position="227"/>
        <end position="247"/>
    </location>
</feature>
<organism evidence="15 16">
    <name type="scientific">Alkalicoccobacillus gibsonii</name>
    <dbReference type="NCBI Taxonomy" id="79881"/>
    <lineage>
        <taxon>Bacteria</taxon>
        <taxon>Bacillati</taxon>
        <taxon>Bacillota</taxon>
        <taxon>Bacilli</taxon>
        <taxon>Bacillales</taxon>
        <taxon>Bacillaceae</taxon>
        <taxon>Alkalicoccobacillus</taxon>
    </lineage>
</organism>
<dbReference type="NCBIfam" id="TIGR02121">
    <property type="entry name" value="Na_Pro_sym"/>
    <property type="match status" value="1"/>
</dbReference>
<feature type="transmembrane region" description="Helical" evidence="14">
    <location>
        <begin position="6"/>
        <end position="24"/>
    </location>
</feature>
<keyword evidence="16" id="KW-1185">Reference proteome</keyword>
<evidence type="ECO:0000256" key="5">
    <source>
        <dbReference type="ARBA" id="ARBA00022692"/>
    </source>
</evidence>
<keyword evidence="9 14" id="KW-0406">Ion transport</keyword>
<comment type="catalytic activity">
    <reaction evidence="12">
        <text>L-proline(in) + Na(+)(in) = L-proline(out) + Na(+)(out)</text>
        <dbReference type="Rhea" id="RHEA:28967"/>
        <dbReference type="ChEBI" id="CHEBI:29101"/>
        <dbReference type="ChEBI" id="CHEBI:60039"/>
    </reaction>
</comment>
<dbReference type="PROSITE" id="PS50283">
    <property type="entry name" value="NA_SOLUT_SYMP_3"/>
    <property type="match status" value="1"/>
</dbReference>
<keyword evidence="5 14" id="KW-0812">Transmembrane</keyword>
<comment type="similarity">
    <text evidence="2 13">Belongs to the sodium:solute symporter (SSF) (TC 2.A.21) family.</text>
</comment>
<keyword evidence="11 14" id="KW-0739">Sodium transport</keyword>
<feature type="transmembrane region" description="Helical" evidence="14">
    <location>
        <begin position="273"/>
        <end position="295"/>
    </location>
</feature>
<dbReference type="NCBIfam" id="TIGR00813">
    <property type="entry name" value="sss"/>
    <property type="match status" value="1"/>
</dbReference>
<keyword evidence="6 14" id="KW-0769">Symport</keyword>
<evidence type="ECO:0000256" key="10">
    <source>
        <dbReference type="ARBA" id="ARBA00023136"/>
    </source>
</evidence>
<gene>
    <name evidence="15" type="primary">putP</name>
    <name evidence="15" type="ORF">MKY91_18065</name>
</gene>
<keyword evidence="8 14" id="KW-0915">Sodium</keyword>
<feature type="transmembrane region" description="Helical" evidence="14">
    <location>
        <begin position="73"/>
        <end position="91"/>
    </location>
</feature>
<evidence type="ECO:0000256" key="1">
    <source>
        <dbReference type="ARBA" id="ARBA00004651"/>
    </source>
</evidence>
<evidence type="ECO:0000256" key="2">
    <source>
        <dbReference type="ARBA" id="ARBA00006434"/>
    </source>
</evidence>
<dbReference type="CDD" id="cd11475">
    <property type="entry name" value="SLC5sbd_PutP"/>
    <property type="match status" value="1"/>
</dbReference>
<sequence length="486" mass="52724">MSLYLIGSIIVYMMAMILIGYYAYKRTTSHSDYMLGGRGLTPGVAALSAGASDMSGWLLMGLPGAIFDEGFRASWIAIGLTLGAYINWLYVAPRLRTFTEVANNSITIPGYFENRFGDRTRVLRIFSSLVIFIFFVFYIASGMVAGGVIFNEILGFSYTTGVLVLVGVTLIYTLIGGFLAASWTDVVQGIIMMTALILVPIVTLITIGGPNEVVSEVRTIDPSMLNLFTGASALGIISFLGWGLGYFGQPHIIVRFMALTSSKGAKKARHIGMSWMIISLLGAVFTGLIGLAYYSQQGMTIADSETIFIQLGTILFHPIITGFILSALLAAVMSTISSQLLVTSSSLTDDLYKTFFKRSASEKELVFVGRLTVFIVTGLSLSIAWIQPESILEMVAYAWAGFGASFGPVVLLSLFWRRMNTWGALTGMISGAVTVVLWKELGLGEVLYEIIPGFAVSVLMIYVVSLLTASPTPKVLEQFDEVKRLS</sequence>
<dbReference type="RefSeq" id="WP_343131671.1">
    <property type="nucleotide sequence ID" value="NZ_JBCITK010000001.1"/>
</dbReference>
<dbReference type="InterPro" id="IPR038377">
    <property type="entry name" value="Na/Glc_symporter_sf"/>
</dbReference>
<evidence type="ECO:0000313" key="15">
    <source>
        <dbReference type="EMBL" id="MEN0645068.1"/>
    </source>
</evidence>
<comment type="caution">
    <text evidence="15">The sequence shown here is derived from an EMBL/GenBank/DDBJ whole genome shotgun (WGS) entry which is preliminary data.</text>
</comment>
<feature type="transmembrane region" description="Helical" evidence="14">
    <location>
        <begin position="307"/>
        <end position="332"/>
    </location>
</feature>
<keyword evidence="10 14" id="KW-0472">Membrane</keyword>
<dbReference type="PROSITE" id="PS00456">
    <property type="entry name" value="NA_SOLUT_SYMP_1"/>
    <property type="match status" value="1"/>
</dbReference>
<evidence type="ECO:0000256" key="3">
    <source>
        <dbReference type="ARBA" id="ARBA00022448"/>
    </source>
</evidence>
<protein>
    <recommendedName>
        <fullName evidence="14">Sodium/proline symporter</fullName>
    </recommendedName>
    <alternativeName>
        <fullName evidence="14">Proline permease</fullName>
    </alternativeName>
</protein>
<comment type="subcellular location">
    <subcellularLocation>
        <location evidence="1 14">Cell membrane</location>
        <topology evidence="1 14">Multi-pass membrane protein</topology>
    </subcellularLocation>
</comment>
<evidence type="ECO:0000256" key="11">
    <source>
        <dbReference type="ARBA" id="ARBA00023201"/>
    </source>
</evidence>
<keyword evidence="14" id="KW-0029">Amino-acid transport</keyword>
<feature type="transmembrane region" description="Helical" evidence="14">
    <location>
        <begin position="186"/>
        <end position="207"/>
    </location>
</feature>
<dbReference type="InterPro" id="IPR011851">
    <property type="entry name" value="Na/Pro_symporter"/>
</dbReference>
<reference evidence="15 16" key="1">
    <citation type="submission" date="2024-03" db="EMBL/GenBank/DDBJ databases">
        <title>Bacilli Hybrid Assemblies.</title>
        <authorList>
            <person name="Kovac J."/>
        </authorList>
    </citation>
    <scope>NUCLEOTIDE SEQUENCE [LARGE SCALE GENOMIC DNA]</scope>
    <source>
        <strain evidence="15 16">FSL R7-0666</strain>
    </source>
</reference>
<evidence type="ECO:0000256" key="12">
    <source>
        <dbReference type="ARBA" id="ARBA00033708"/>
    </source>
</evidence>
<feature type="transmembrane region" description="Helical" evidence="14">
    <location>
        <begin position="450"/>
        <end position="469"/>
    </location>
</feature>
<evidence type="ECO:0000256" key="14">
    <source>
        <dbReference type="RuleBase" id="RU366012"/>
    </source>
</evidence>
<evidence type="ECO:0000256" key="6">
    <source>
        <dbReference type="ARBA" id="ARBA00022847"/>
    </source>
</evidence>
<feature type="transmembrane region" description="Helical" evidence="14">
    <location>
        <begin position="125"/>
        <end position="150"/>
    </location>
</feature>
<name>A0ABU9VMD4_9BACI</name>
<feature type="transmembrane region" description="Helical" evidence="14">
    <location>
        <begin position="422"/>
        <end position="438"/>
    </location>
</feature>
<dbReference type="EMBL" id="JBCITK010000001">
    <property type="protein sequence ID" value="MEN0645068.1"/>
    <property type="molecule type" value="Genomic_DNA"/>
</dbReference>
<dbReference type="InterPro" id="IPR050277">
    <property type="entry name" value="Sodium:Solute_Symporter"/>
</dbReference>
<proteinExistence type="inferred from homology"/>